<dbReference type="InterPro" id="IPR050509">
    <property type="entry name" value="CoA-transferase_III"/>
</dbReference>
<evidence type="ECO:0000256" key="1">
    <source>
        <dbReference type="ARBA" id="ARBA00022679"/>
    </source>
</evidence>
<dbReference type="PANTHER" id="PTHR48228:SF6">
    <property type="entry name" value="L-CARNITINE COA-TRANSFERASE"/>
    <property type="match status" value="1"/>
</dbReference>
<evidence type="ECO:0000313" key="2">
    <source>
        <dbReference type="EMBL" id="KKN87804.1"/>
    </source>
</evidence>
<dbReference type="EMBL" id="LAZR01000134">
    <property type="protein sequence ID" value="KKN87804.1"/>
    <property type="molecule type" value="Genomic_DNA"/>
</dbReference>
<protein>
    <recommendedName>
        <fullName evidence="3">CoA transferase</fullName>
    </recommendedName>
</protein>
<sequence length="407" mass="43225">MSQGPLKNISIIELGHVIAGPLAATLLADFGAEVIKVENPRGGDMMRDLGPKAQDDGLGVWWKTLARNKRILALNWKTPEGRAILRRMVEASDVLVENFRPGVLERADIGPDVLHRWNPDLIILRISGYGQEGPMKKTPAFGRAAEAMSGLAHLTGYPNGPPMHPGFPAADSTTGLMGALGVMLALHARGNGDAKGQVIDLAVFEGLLRLIDYHVPALTGAAVSPLRNGLRQPMDFAPGGMFRTSDGVWVTVSAGGAETARRLLRTAAGDAFADNPRFATMAGISANMAEVFDALQKFIGARDFDTVQAEFTKNDAVAARVLSVEDIVNHPQIAHRGDIVDVAGEQTRVVGAVPHLSDTPGSVRWLGRAEAADSHAVLRDLGLNEQEIAALASSGVVGMPQESEEKA</sequence>
<evidence type="ECO:0008006" key="3">
    <source>
        <dbReference type="Google" id="ProtNLM"/>
    </source>
</evidence>
<accession>A0A0F9U892</accession>
<keyword evidence="1" id="KW-0808">Transferase</keyword>
<reference evidence="2" key="1">
    <citation type="journal article" date="2015" name="Nature">
        <title>Complex archaea that bridge the gap between prokaryotes and eukaryotes.</title>
        <authorList>
            <person name="Spang A."/>
            <person name="Saw J.H."/>
            <person name="Jorgensen S.L."/>
            <person name="Zaremba-Niedzwiedzka K."/>
            <person name="Martijn J."/>
            <person name="Lind A.E."/>
            <person name="van Eijk R."/>
            <person name="Schleper C."/>
            <person name="Guy L."/>
            <person name="Ettema T.J."/>
        </authorList>
    </citation>
    <scope>NUCLEOTIDE SEQUENCE</scope>
</reference>
<dbReference type="PANTHER" id="PTHR48228">
    <property type="entry name" value="SUCCINYL-COA--D-CITRAMALATE COA-TRANSFERASE"/>
    <property type="match status" value="1"/>
</dbReference>
<name>A0A0F9U892_9ZZZZ</name>
<dbReference type="GO" id="GO:0016740">
    <property type="term" value="F:transferase activity"/>
    <property type="evidence" value="ECO:0007669"/>
    <property type="project" value="UniProtKB-KW"/>
</dbReference>
<dbReference type="Pfam" id="PF02515">
    <property type="entry name" value="CoA_transf_3"/>
    <property type="match status" value="1"/>
</dbReference>
<comment type="caution">
    <text evidence="2">The sequence shown here is derived from an EMBL/GenBank/DDBJ whole genome shotgun (WGS) entry which is preliminary data.</text>
</comment>
<organism evidence="2">
    <name type="scientific">marine sediment metagenome</name>
    <dbReference type="NCBI Taxonomy" id="412755"/>
    <lineage>
        <taxon>unclassified sequences</taxon>
        <taxon>metagenomes</taxon>
        <taxon>ecological metagenomes</taxon>
    </lineage>
</organism>
<dbReference type="InterPro" id="IPR044855">
    <property type="entry name" value="CoA-Trfase_III_dom3_sf"/>
</dbReference>
<dbReference type="Gene3D" id="3.30.1540.10">
    <property type="entry name" value="formyl-coa transferase, domain 3"/>
    <property type="match status" value="1"/>
</dbReference>
<dbReference type="InterPro" id="IPR023606">
    <property type="entry name" value="CoA-Trfase_III_dom_1_sf"/>
</dbReference>
<dbReference type="SUPFAM" id="SSF89796">
    <property type="entry name" value="CoA-transferase family III (CaiB/BaiF)"/>
    <property type="match status" value="1"/>
</dbReference>
<dbReference type="InterPro" id="IPR003673">
    <property type="entry name" value="CoA-Trfase_fam_III"/>
</dbReference>
<dbReference type="Gene3D" id="3.40.50.10540">
    <property type="entry name" value="Crotonobetainyl-coa:carnitine coa-transferase, domain 1"/>
    <property type="match status" value="1"/>
</dbReference>
<proteinExistence type="predicted"/>
<gene>
    <name evidence="2" type="ORF">LCGC14_0254960</name>
</gene>
<dbReference type="AlphaFoldDB" id="A0A0F9U892"/>